<reference evidence="13 14" key="1">
    <citation type="submission" date="2020-07" db="EMBL/GenBank/DDBJ databases">
        <title>Sequencing the genomes of 1000 actinobacteria strains.</title>
        <authorList>
            <person name="Klenk H.-P."/>
        </authorList>
    </citation>
    <scope>NUCLEOTIDE SEQUENCE [LARGE SCALE GENOMIC DNA]</scope>
    <source>
        <strain evidence="13 14">DSM 104006</strain>
    </source>
</reference>
<evidence type="ECO:0000256" key="11">
    <source>
        <dbReference type="ARBA" id="ARBA00031155"/>
    </source>
</evidence>
<dbReference type="CDD" id="cd04730">
    <property type="entry name" value="NPD_like"/>
    <property type="match status" value="1"/>
</dbReference>
<dbReference type="InterPro" id="IPR004136">
    <property type="entry name" value="NMO"/>
</dbReference>
<comment type="similarity">
    <text evidence="3">Belongs to the nitronate monooxygenase family. NMO class I subfamily.</text>
</comment>
<evidence type="ECO:0000313" key="14">
    <source>
        <dbReference type="Proteomes" id="UP000549616"/>
    </source>
</evidence>
<protein>
    <recommendedName>
        <fullName evidence="4">Probable nitronate monooxygenase</fullName>
    </recommendedName>
    <alternativeName>
        <fullName evidence="11">Propionate 3-nitronate monooxygenase</fullName>
    </alternativeName>
</protein>
<comment type="cofactor">
    <cofactor evidence="1">
        <name>FMN</name>
        <dbReference type="ChEBI" id="CHEBI:58210"/>
    </cofactor>
</comment>
<dbReference type="EMBL" id="JACCFK010000001">
    <property type="protein sequence ID" value="NYI86695.1"/>
    <property type="molecule type" value="Genomic_DNA"/>
</dbReference>
<sequence length="350" mass="36395">MFEELPVPVLVAPMAGGPTTPELVAAVAGAGGSGFLAAGYLTADALAKLIARTRELMDRPFGVNLFVPGPESGVDLSPYVRRIEEEARHYEVQPGDPRWEDDAYPAKVDLVVEQGIPFVSFTFGLPSASDVRRLHEAGSKVIVTVTTPEEAVQAAEVGADALCVQGSEAGGHRGLFADDPAHPAGGEVYGLLALVRLIGSAVDLPLIAAGGLVHGADVAAVLAAGADAAQLGTAFLRADEAGTQPAHRTALAEGGRVTAVTRAFSGRPARALVNRFLTEHSPYAPSAYPQVHHLTKPVRAAAHRAGDPEGVNLWGGQTYSIAPEGPASEIVARLAREARAAQERLTRRLG</sequence>
<proteinExistence type="inferred from homology"/>
<dbReference type="AlphaFoldDB" id="A0A853AVM3"/>
<evidence type="ECO:0000313" key="13">
    <source>
        <dbReference type="EMBL" id="NYI86695.1"/>
    </source>
</evidence>
<evidence type="ECO:0000256" key="4">
    <source>
        <dbReference type="ARBA" id="ARBA00013457"/>
    </source>
</evidence>
<evidence type="ECO:0000256" key="9">
    <source>
        <dbReference type="ARBA" id="ARBA00023002"/>
    </source>
</evidence>
<evidence type="ECO:0000256" key="1">
    <source>
        <dbReference type="ARBA" id="ARBA00001917"/>
    </source>
</evidence>
<dbReference type="PANTHER" id="PTHR42747">
    <property type="entry name" value="NITRONATE MONOOXYGENASE-RELATED"/>
    <property type="match status" value="1"/>
</dbReference>
<keyword evidence="5" id="KW-0216">Detoxification</keyword>
<dbReference type="Proteomes" id="UP000549616">
    <property type="component" value="Unassembled WGS sequence"/>
</dbReference>
<dbReference type="InterPro" id="IPR013785">
    <property type="entry name" value="Aldolase_TIM"/>
</dbReference>
<keyword evidence="10 13" id="KW-0503">Monooxygenase</keyword>
<evidence type="ECO:0000256" key="10">
    <source>
        <dbReference type="ARBA" id="ARBA00023033"/>
    </source>
</evidence>
<dbReference type="GO" id="GO:0000166">
    <property type="term" value="F:nucleotide binding"/>
    <property type="evidence" value="ECO:0007669"/>
    <property type="project" value="UniProtKB-KW"/>
</dbReference>
<dbReference type="Gene3D" id="3.20.20.70">
    <property type="entry name" value="Aldolase class I"/>
    <property type="match status" value="1"/>
</dbReference>
<dbReference type="PANTHER" id="PTHR42747:SF3">
    <property type="entry name" value="NITRONATE MONOOXYGENASE-RELATED"/>
    <property type="match status" value="1"/>
</dbReference>
<dbReference type="Pfam" id="PF03060">
    <property type="entry name" value="NMO"/>
    <property type="match status" value="1"/>
</dbReference>
<keyword evidence="14" id="KW-1185">Reference proteome</keyword>
<evidence type="ECO:0000256" key="6">
    <source>
        <dbReference type="ARBA" id="ARBA00022630"/>
    </source>
</evidence>
<evidence type="ECO:0000256" key="5">
    <source>
        <dbReference type="ARBA" id="ARBA00022575"/>
    </source>
</evidence>
<comment type="function">
    <text evidence="2">Nitronate monooxygenase that uses molecular oxygen to catalyze the oxidative denitrification of alkyl nitronates. Acts on propionate 3-nitronate (P3N), the presumed physiological substrate. Probably functions in the detoxification of P3N, a metabolic poison produced by plants and fungi as a defense mechanism.</text>
</comment>
<dbReference type="RefSeq" id="WP_179771181.1">
    <property type="nucleotide sequence ID" value="NZ_JACCFK010000001.1"/>
</dbReference>
<evidence type="ECO:0000256" key="8">
    <source>
        <dbReference type="ARBA" id="ARBA00022741"/>
    </source>
</evidence>
<name>A0A853AVM3_9PSEU</name>
<accession>A0A853AVM3</accession>
<dbReference type="SUPFAM" id="SSF51412">
    <property type="entry name" value="Inosine monophosphate dehydrogenase (IMPDH)"/>
    <property type="match status" value="1"/>
</dbReference>
<evidence type="ECO:0000256" key="3">
    <source>
        <dbReference type="ARBA" id="ARBA00009881"/>
    </source>
</evidence>
<dbReference type="GO" id="GO:0018580">
    <property type="term" value="F:nitronate monooxygenase activity"/>
    <property type="evidence" value="ECO:0007669"/>
    <property type="project" value="InterPro"/>
</dbReference>
<evidence type="ECO:0000256" key="12">
    <source>
        <dbReference type="ARBA" id="ARBA00049401"/>
    </source>
</evidence>
<organism evidence="13 14">
    <name type="scientific">Amycolatopsis endophytica</name>
    <dbReference type="NCBI Taxonomy" id="860233"/>
    <lineage>
        <taxon>Bacteria</taxon>
        <taxon>Bacillati</taxon>
        <taxon>Actinomycetota</taxon>
        <taxon>Actinomycetes</taxon>
        <taxon>Pseudonocardiales</taxon>
        <taxon>Pseudonocardiaceae</taxon>
        <taxon>Amycolatopsis</taxon>
    </lineage>
</organism>
<gene>
    <name evidence="13" type="ORF">HNR02_000018</name>
</gene>
<keyword evidence="6" id="KW-0285">Flavoprotein</keyword>
<keyword evidence="8" id="KW-0547">Nucleotide-binding</keyword>
<comment type="catalytic activity">
    <reaction evidence="12">
        <text>3 propionate 3-nitronate + 3 O2 + H2O = 3 3-oxopropanoate + 2 nitrate + nitrite + H2O2 + 3 H(+)</text>
        <dbReference type="Rhea" id="RHEA:57332"/>
        <dbReference type="ChEBI" id="CHEBI:15377"/>
        <dbReference type="ChEBI" id="CHEBI:15378"/>
        <dbReference type="ChEBI" id="CHEBI:15379"/>
        <dbReference type="ChEBI" id="CHEBI:16240"/>
        <dbReference type="ChEBI" id="CHEBI:16301"/>
        <dbReference type="ChEBI" id="CHEBI:17632"/>
        <dbReference type="ChEBI" id="CHEBI:33190"/>
        <dbReference type="ChEBI" id="CHEBI:136067"/>
    </reaction>
</comment>
<evidence type="ECO:0000256" key="7">
    <source>
        <dbReference type="ARBA" id="ARBA00022643"/>
    </source>
</evidence>
<dbReference type="FunFam" id="3.20.20.70:FF:000154">
    <property type="entry name" value="Probable nitronate monooxygenase"/>
    <property type="match status" value="1"/>
</dbReference>
<dbReference type="GO" id="GO:0009636">
    <property type="term" value="P:response to toxic substance"/>
    <property type="evidence" value="ECO:0007669"/>
    <property type="project" value="UniProtKB-KW"/>
</dbReference>
<keyword evidence="7" id="KW-0288">FMN</keyword>
<keyword evidence="9 13" id="KW-0560">Oxidoreductase</keyword>
<evidence type="ECO:0000256" key="2">
    <source>
        <dbReference type="ARBA" id="ARBA00003535"/>
    </source>
</evidence>
<comment type="caution">
    <text evidence="13">The sequence shown here is derived from an EMBL/GenBank/DDBJ whole genome shotgun (WGS) entry which is preliminary data.</text>
</comment>